<keyword evidence="5 9" id="KW-0812">Transmembrane</keyword>
<keyword evidence="10" id="KW-0282">Flagellum</keyword>
<dbReference type="GO" id="GO:0009425">
    <property type="term" value="C:bacterial-type flagellum basal body"/>
    <property type="evidence" value="ECO:0007669"/>
    <property type="project" value="UniProtKB-SubCell"/>
</dbReference>
<reference evidence="10 11" key="1">
    <citation type="submission" date="2016-07" db="EMBL/GenBank/DDBJ databases">
        <title>Draft Genome Sequence of Methylobrevis pamukkalensis PK2.</title>
        <authorList>
            <person name="Vasilenko O.V."/>
            <person name="Doronina N.V."/>
            <person name="Shmareva M.N."/>
            <person name="Tarlachkov S.V."/>
            <person name="Mustakhimov I."/>
            <person name="Trotsenko Y.A."/>
        </authorList>
    </citation>
    <scope>NUCLEOTIDE SEQUENCE [LARGE SCALE GENOMIC DNA]</scope>
    <source>
        <strain evidence="10 11">PK2</strain>
    </source>
</reference>
<dbReference type="RefSeq" id="WP_069308204.1">
    <property type="nucleotide sequence ID" value="NZ_MCRJ01000144.1"/>
</dbReference>
<keyword evidence="7 9" id="KW-0472">Membrane</keyword>
<comment type="subcellular location">
    <subcellularLocation>
        <location evidence="1 9">Cell membrane</location>
        <topology evidence="1">Multi-pass membrane protein</topology>
    </subcellularLocation>
    <subcellularLocation>
        <location evidence="9">Bacterial flagellum basal body</location>
    </subcellularLocation>
</comment>
<evidence type="ECO:0000256" key="8">
    <source>
        <dbReference type="ARBA" id="ARBA00023143"/>
    </source>
</evidence>
<dbReference type="InterPro" id="IPR002191">
    <property type="entry name" value="Bac_export_3"/>
</dbReference>
<dbReference type="EMBL" id="MCRJ01000144">
    <property type="protein sequence ID" value="ODN68690.1"/>
    <property type="molecule type" value="Genomic_DNA"/>
</dbReference>
<evidence type="ECO:0000256" key="2">
    <source>
        <dbReference type="ARBA" id="ARBA00006156"/>
    </source>
</evidence>
<sequence length="87" mass="9381">MTGPEALDLARDALWVTVEISAPVMVVGLVVGVVIALIQALTQVQEMTLVFVPKIIAIFLTLLVTLPFMSDALNGFMVRISERIIAS</sequence>
<dbReference type="PIRSF" id="PIRSF004669">
    <property type="entry name" value="FliQ"/>
    <property type="match status" value="1"/>
</dbReference>
<evidence type="ECO:0000256" key="1">
    <source>
        <dbReference type="ARBA" id="ARBA00004651"/>
    </source>
</evidence>
<dbReference type="GO" id="GO:0044780">
    <property type="term" value="P:bacterial-type flagellum assembly"/>
    <property type="evidence" value="ECO:0007669"/>
    <property type="project" value="InterPro"/>
</dbReference>
<name>A0A1E3GXB2_9HYPH</name>
<keyword evidence="4 9" id="KW-1003">Cell membrane</keyword>
<keyword evidence="6 9" id="KW-1133">Transmembrane helix</keyword>
<evidence type="ECO:0000256" key="3">
    <source>
        <dbReference type="ARBA" id="ARBA00021718"/>
    </source>
</evidence>
<dbReference type="SUPFAM" id="SSF161098">
    <property type="entry name" value="MetI-like"/>
    <property type="match status" value="1"/>
</dbReference>
<dbReference type="OrthoDB" id="9806440at2"/>
<feature type="transmembrane region" description="Helical" evidence="9">
    <location>
        <begin position="48"/>
        <end position="69"/>
    </location>
</feature>
<evidence type="ECO:0000256" key="6">
    <source>
        <dbReference type="ARBA" id="ARBA00022989"/>
    </source>
</evidence>
<dbReference type="AlphaFoldDB" id="A0A1E3GXB2"/>
<feature type="transmembrane region" description="Helical" evidence="9">
    <location>
        <begin position="20"/>
        <end position="41"/>
    </location>
</feature>
<keyword evidence="10" id="KW-0969">Cilium</keyword>
<dbReference type="PRINTS" id="PR00952">
    <property type="entry name" value="TYPE3IMQPROT"/>
</dbReference>
<comment type="function">
    <text evidence="9">Role in flagellar biosynthesis.</text>
</comment>
<dbReference type="NCBIfam" id="TIGR01402">
    <property type="entry name" value="fliQ"/>
    <property type="match status" value="1"/>
</dbReference>
<evidence type="ECO:0000256" key="5">
    <source>
        <dbReference type="ARBA" id="ARBA00022692"/>
    </source>
</evidence>
<dbReference type="Proteomes" id="UP000094622">
    <property type="component" value="Unassembled WGS sequence"/>
</dbReference>
<evidence type="ECO:0000313" key="10">
    <source>
        <dbReference type="EMBL" id="ODN68690.1"/>
    </source>
</evidence>
<dbReference type="InterPro" id="IPR035906">
    <property type="entry name" value="MetI-like_sf"/>
</dbReference>
<organism evidence="10 11">
    <name type="scientific">Methylobrevis pamukkalensis</name>
    <dbReference type="NCBI Taxonomy" id="1439726"/>
    <lineage>
        <taxon>Bacteria</taxon>
        <taxon>Pseudomonadati</taxon>
        <taxon>Pseudomonadota</taxon>
        <taxon>Alphaproteobacteria</taxon>
        <taxon>Hyphomicrobiales</taxon>
        <taxon>Pleomorphomonadaceae</taxon>
        <taxon>Methylobrevis</taxon>
    </lineage>
</organism>
<dbReference type="InterPro" id="IPR006305">
    <property type="entry name" value="FliQ"/>
</dbReference>
<evidence type="ECO:0000256" key="9">
    <source>
        <dbReference type="RuleBase" id="RU364090"/>
    </source>
</evidence>
<evidence type="ECO:0000256" key="4">
    <source>
        <dbReference type="ARBA" id="ARBA00022475"/>
    </source>
</evidence>
<dbReference type="PANTHER" id="PTHR34040:SF2">
    <property type="entry name" value="FLAGELLAR BIOSYNTHETIC PROTEIN FLIQ"/>
    <property type="match status" value="1"/>
</dbReference>
<evidence type="ECO:0000313" key="11">
    <source>
        <dbReference type="Proteomes" id="UP000094622"/>
    </source>
</evidence>
<comment type="caution">
    <text evidence="10">The sequence shown here is derived from an EMBL/GenBank/DDBJ whole genome shotgun (WGS) entry which is preliminary data.</text>
</comment>
<evidence type="ECO:0000256" key="7">
    <source>
        <dbReference type="ARBA" id="ARBA00023136"/>
    </source>
</evidence>
<keyword evidence="10" id="KW-0966">Cell projection</keyword>
<protein>
    <recommendedName>
        <fullName evidence="3 9">Flagellar biosynthetic protein FliQ</fullName>
    </recommendedName>
</protein>
<dbReference type="NCBIfam" id="NF004671">
    <property type="entry name" value="PRK06010.1"/>
    <property type="match status" value="1"/>
</dbReference>
<keyword evidence="11" id="KW-1185">Reference proteome</keyword>
<gene>
    <name evidence="9 10" type="primary">fliQ</name>
    <name evidence="10" type="ORF">A6302_04011</name>
</gene>
<dbReference type="Pfam" id="PF01313">
    <property type="entry name" value="Bac_export_3"/>
    <property type="match status" value="1"/>
</dbReference>
<proteinExistence type="inferred from homology"/>
<dbReference type="GO" id="GO:0005886">
    <property type="term" value="C:plasma membrane"/>
    <property type="evidence" value="ECO:0007669"/>
    <property type="project" value="UniProtKB-SubCell"/>
</dbReference>
<dbReference type="PANTHER" id="PTHR34040">
    <property type="entry name" value="FLAGELLAR BIOSYNTHETIC PROTEIN FLIQ"/>
    <property type="match status" value="1"/>
</dbReference>
<dbReference type="GO" id="GO:0009306">
    <property type="term" value="P:protein secretion"/>
    <property type="evidence" value="ECO:0007669"/>
    <property type="project" value="InterPro"/>
</dbReference>
<comment type="similarity">
    <text evidence="2 9">Belongs to the FliQ/MopD/SpaQ family.</text>
</comment>
<keyword evidence="8 9" id="KW-0975">Bacterial flagellum</keyword>
<accession>A0A1E3GXB2</accession>
<dbReference type="PATRIC" id="fig|1439726.3.peg.4236"/>